<comment type="similarity">
    <text evidence="2">Belongs to the GOSR1 family.</text>
</comment>
<dbReference type="GO" id="GO:0048219">
    <property type="term" value="P:inter-Golgi cisterna vesicle-mediated transport"/>
    <property type="evidence" value="ECO:0007669"/>
    <property type="project" value="TreeGrafter"/>
</dbReference>
<keyword evidence="8 9" id="KW-0472">Membrane</keyword>
<feature type="transmembrane region" description="Helical" evidence="9">
    <location>
        <begin position="191"/>
        <end position="208"/>
    </location>
</feature>
<evidence type="ECO:0000256" key="9">
    <source>
        <dbReference type="SAM" id="Phobius"/>
    </source>
</evidence>
<evidence type="ECO:0000256" key="8">
    <source>
        <dbReference type="ARBA" id="ARBA00023136"/>
    </source>
</evidence>
<evidence type="ECO:0000256" key="3">
    <source>
        <dbReference type="ARBA" id="ARBA00022448"/>
    </source>
</evidence>
<dbReference type="EMBL" id="MBFS01001030">
    <property type="protein sequence ID" value="PVV01489.1"/>
    <property type="molecule type" value="Genomic_DNA"/>
</dbReference>
<keyword evidence="7" id="KW-0333">Golgi apparatus</keyword>
<dbReference type="GO" id="GO:0006906">
    <property type="term" value="P:vesicle fusion"/>
    <property type="evidence" value="ECO:0007669"/>
    <property type="project" value="TreeGrafter"/>
</dbReference>
<evidence type="ECO:0000256" key="4">
    <source>
        <dbReference type="ARBA" id="ARBA00022692"/>
    </source>
</evidence>
<dbReference type="GO" id="GO:0031201">
    <property type="term" value="C:SNARE complex"/>
    <property type="evidence" value="ECO:0007669"/>
    <property type="project" value="TreeGrafter"/>
</dbReference>
<evidence type="ECO:0000256" key="5">
    <source>
        <dbReference type="ARBA" id="ARBA00022927"/>
    </source>
</evidence>
<evidence type="ECO:0000256" key="7">
    <source>
        <dbReference type="ARBA" id="ARBA00023034"/>
    </source>
</evidence>
<dbReference type="STRING" id="133381.A0A2T9ZA49"/>
<evidence type="ECO:0000313" key="11">
    <source>
        <dbReference type="Proteomes" id="UP000245609"/>
    </source>
</evidence>
<keyword evidence="4 9" id="KW-0812">Transmembrane</keyword>
<dbReference type="GO" id="GO:0006888">
    <property type="term" value="P:endoplasmic reticulum to Golgi vesicle-mediated transport"/>
    <property type="evidence" value="ECO:0007669"/>
    <property type="project" value="InterPro"/>
</dbReference>
<dbReference type="OrthoDB" id="422156at2759"/>
<dbReference type="PANTHER" id="PTHR21094">
    <property type="entry name" value="GOS-28 SNARE- RELATED"/>
    <property type="match status" value="1"/>
</dbReference>
<dbReference type="GO" id="GO:0000139">
    <property type="term" value="C:Golgi membrane"/>
    <property type="evidence" value="ECO:0007669"/>
    <property type="project" value="UniProtKB-SubCell"/>
</dbReference>
<keyword evidence="3" id="KW-0813">Transport</keyword>
<name>A0A2T9ZA49_9FUNG</name>
<keyword evidence="6 9" id="KW-1133">Transmembrane helix</keyword>
<keyword evidence="11" id="KW-1185">Reference proteome</keyword>
<dbReference type="Pfam" id="PF12352">
    <property type="entry name" value="V-SNARE_C"/>
    <property type="match status" value="1"/>
</dbReference>
<evidence type="ECO:0000256" key="2">
    <source>
        <dbReference type="ARBA" id="ARBA00008473"/>
    </source>
</evidence>
<dbReference type="GO" id="GO:0005797">
    <property type="term" value="C:Golgi medial cisterna"/>
    <property type="evidence" value="ECO:0007669"/>
    <property type="project" value="TreeGrafter"/>
</dbReference>
<evidence type="ECO:0000313" key="10">
    <source>
        <dbReference type="EMBL" id="PVV01489.1"/>
    </source>
</evidence>
<protein>
    <recommendedName>
        <fullName evidence="12">Golgi SNAP receptor complex member 1</fullName>
    </recommendedName>
</protein>
<sequence>MNSIFFKAQNLAYKIEQKLAEHKALSQNANLVDSSMDISGLEAEISGSLKQLETLLEGAESNIEENVNEQMFLRQVERHKNKLYEYSSTFKRQKSNVLNMKRRQALLQGATISKSLNSNEQMLMQERMHIEDSLDQTNHIIGQAYDTRDNLRNQHSSLLGSTNRVTAVSQLIPNLNLLLRRIRFKKQKDKVILAVITAICIILFINYVF</sequence>
<comment type="subcellular location">
    <subcellularLocation>
        <location evidence="1">Golgi apparatus membrane</location>
        <topology evidence="1">Single-pass type IV membrane protein</topology>
    </subcellularLocation>
</comment>
<dbReference type="PANTHER" id="PTHR21094:SF2">
    <property type="entry name" value="GOLGI SNAP RECEPTOR COMPLEX MEMBER 1"/>
    <property type="match status" value="1"/>
</dbReference>
<evidence type="ECO:0008006" key="12">
    <source>
        <dbReference type="Google" id="ProtNLM"/>
    </source>
</evidence>
<comment type="caution">
    <text evidence="10">The sequence shown here is derived from an EMBL/GenBank/DDBJ whole genome shotgun (WGS) entry which is preliminary data.</text>
</comment>
<dbReference type="AlphaFoldDB" id="A0A2T9ZA49"/>
<evidence type="ECO:0000256" key="6">
    <source>
        <dbReference type="ARBA" id="ARBA00022989"/>
    </source>
</evidence>
<keyword evidence="5" id="KW-0653">Protein transport</keyword>
<dbReference type="Proteomes" id="UP000245609">
    <property type="component" value="Unassembled WGS sequence"/>
</dbReference>
<evidence type="ECO:0000256" key="1">
    <source>
        <dbReference type="ARBA" id="ARBA00004409"/>
    </source>
</evidence>
<dbReference type="GO" id="GO:0015031">
    <property type="term" value="P:protein transport"/>
    <property type="evidence" value="ECO:0007669"/>
    <property type="project" value="UniProtKB-KW"/>
</dbReference>
<proteinExistence type="inferred from homology"/>
<organism evidence="10 11">
    <name type="scientific">Smittium megazygosporum</name>
    <dbReference type="NCBI Taxonomy" id="133381"/>
    <lineage>
        <taxon>Eukaryota</taxon>
        <taxon>Fungi</taxon>
        <taxon>Fungi incertae sedis</taxon>
        <taxon>Zoopagomycota</taxon>
        <taxon>Kickxellomycotina</taxon>
        <taxon>Harpellomycetes</taxon>
        <taxon>Harpellales</taxon>
        <taxon>Legeriomycetaceae</taxon>
        <taxon>Smittium</taxon>
    </lineage>
</organism>
<dbReference type="GO" id="GO:0005484">
    <property type="term" value="F:SNAP receptor activity"/>
    <property type="evidence" value="ECO:0007669"/>
    <property type="project" value="TreeGrafter"/>
</dbReference>
<dbReference type="GO" id="GO:0005801">
    <property type="term" value="C:cis-Golgi network"/>
    <property type="evidence" value="ECO:0007669"/>
    <property type="project" value="InterPro"/>
</dbReference>
<accession>A0A2T9ZA49</accession>
<dbReference type="InterPro" id="IPR023601">
    <property type="entry name" value="Golgi_SNAP_su1"/>
</dbReference>
<reference evidence="10 11" key="1">
    <citation type="journal article" date="2018" name="MBio">
        <title>Comparative Genomics Reveals the Core Gene Toolbox for the Fungus-Insect Symbiosis.</title>
        <authorList>
            <person name="Wang Y."/>
            <person name="Stata M."/>
            <person name="Wang W."/>
            <person name="Stajich J.E."/>
            <person name="White M.M."/>
            <person name="Moncalvo J.M."/>
        </authorList>
    </citation>
    <scope>NUCLEOTIDE SEQUENCE [LARGE SCALE GENOMIC DNA]</scope>
    <source>
        <strain evidence="10 11">SC-DP-2</strain>
    </source>
</reference>
<gene>
    <name evidence="10" type="ORF">BB560_004092</name>
</gene>